<proteinExistence type="predicted"/>
<evidence type="ECO:0000313" key="1">
    <source>
        <dbReference type="EMBL" id="CAH1054055.1"/>
    </source>
</evidence>
<name>A0ABN8F7M4_9BACL</name>
<accession>A0ABN8F7M4</accession>
<keyword evidence="2" id="KW-1185">Reference proteome</keyword>
<evidence type="ECO:0000313" key="2">
    <source>
        <dbReference type="Proteomes" id="UP000838749"/>
    </source>
</evidence>
<dbReference type="EMBL" id="CAKMAB010000001">
    <property type="protein sequence ID" value="CAH1054055.1"/>
    <property type="molecule type" value="Genomic_DNA"/>
</dbReference>
<organism evidence="1 2">
    <name type="scientific">Paenibacillus pseudetheri</name>
    <dbReference type="NCBI Taxonomy" id="2897682"/>
    <lineage>
        <taxon>Bacteria</taxon>
        <taxon>Bacillati</taxon>
        <taxon>Bacillota</taxon>
        <taxon>Bacilli</taxon>
        <taxon>Bacillales</taxon>
        <taxon>Paenibacillaceae</taxon>
        <taxon>Paenibacillus</taxon>
    </lineage>
</organism>
<comment type="caution">
    <text evidence="1">The sequence shown here is derived from an EMBL/GenBank/DDBJ whole genome shotgun (WGS) entry which is preliminary data.</text>
</comment>
<reference evidence="1" key="1">
    <citation type="submission" date="2021-12" db="EMBL/GenBank/DDBJ databases">
        <authorList>
            <person name="Criscuolo A."/>
        </authorList>
    </citation>
    <scope>NUCLEOTIDE SEQUENCE</scope>
    <source>
        <strain evidence="1">CIP111894</strain>
    </source>
</reference>
<dbReference type="Proteomes" id="UP000838749">
    <property type="component" value="Unassembled WGS sequence"/>
</dbReference>
<sequence length="63" mass="7453">MNAKKDTLRFHRQEMAYWLSVQKDAQWRGDVKTEQLAIKERRKHRDAVLAIWASPTEQLAVCV</sequence>
<protein>
    <submittedName>
        <fullName evidence="1">Uncharacterized protein</fullName>
    </submittedName>
</protein>
<gene>
    <name evidence="1" type="ORF">PAECIP111894_00200</name>
</gene>
<dbReference type="RefSeq" id="WP_234530077.1">
    <property type="nucleotide sequence ID" value="NZ_CAKMAB010000001.1"/>
</dbReference>